<evidence type="ECO:0000256" key="1">
    <source>
        <dbReference type="ARBA" id="ARBA00004442"/>
    </source>
</evidence>
<reference evidence="5" key="1">
    <citation type="submission" date="2021-10" db="EMBL/GenBank/DDBJ databases">
        <title>Tamlana sargassums sp. nov., and Tamlana laminarinivorans sp. nov., two new bacteria isolated from the brown alga.</title>
        <authorList>
            <person name="Li J."/>
        </authorList>
    </citation>
    <scope>NUCLEOTIDE SEQUENCE</scope>
    <source>
        <strain evidence="5">PT2-4</strain>
    </source>
</reference>
<dbReference type="Gene3D" id="2.40.170.20">
    <property type="entry name" value="TonB-dependent receptor, beta-barrel domain"/>
    <property type="match status" value="1"/>
</dbReference>
<comment type="subcellular location">
    <subcellularLocation>
        <location evidence="1">Cell outer membrane</location>
    </subcellularLocation>
</comment>
<evidence type="ECO:0000313" key="6">
    <source>
        <dbReference type="Proteomes" id="UP001139199"/>
    </source>
</evidence>
<dbReference type="SUPFAM" id="SSF56935">
    <property type="entry name" value="Porins"/>
    <property type="match status" value="1"/>
</dbReference>
<comment type="caution">
    <text evidence="5">The sequence shown here is derived from an EMBL/GenBank/DDBJ whole genome shotgun (WGS) entry which is preliminary data.</text>
</comment>
<dbReference type="RefSeq" id="WP_226543414.1">
    <property type="nucleotide sequence ID" value="NZ_JAJAPW010000003.1"/>
</dbReference>
<organism evidence="5 6">
    <name type="scientific">Neotamlana laminarinivorans</name>
    <dbReference type="NCBI Taxonomy" id="2883124"/>
    <lineage>
        <taxon>Bacteria</taxon>
        <taxon>Pseudomonadati</taxon>
        <taxon>Bacteroidota</taxon>
        <taxon>Flavobacteriia</taxon>
        <taxon>Flavobacteriales</taxon>
        <taxon>Flavobacteriaceae</taxon>
        <taxon>Neotamlana</taxon>
    </lineage>
</organism>
<proteinExistence type="predicted"/>
<keyword evidence="2" id="KW-0472">Membrane</keyword>
<gene>
    <name evidence="5" type="ORF">LG649_08795</name>
</gene>
<dbReference type="InterPro" id="IPR008969">
    <property type="entry name" value="CarboxyPept-like_regulatory"/>
</dbReference>
<dbReference type="InterPro" id="IPR037066">
    <property type="entry name" value="Plug_dom_sf"/>
</dbReference>
<sequence>MVIYKKALFTVIILLFSVFSFSQKKHILLETHLKKIEHHFKVNFNYESTLIKNTSCEVCFFNEKESLEYHLSALHKELQLDFTLVTPTKIVISKPGKKYLLFFDADYKTPIPDVFITDYGTNNTWVTNANGELHFKNTVPEEITISHLKYGKQTIVLDSLKGNNIELERITQNLDELFIYSYFTNGIYKNNDGSFLIKPDKINFLAGQTSHDVIKSIENLPQVVSNSESVADLIIRGGTQDQNLFVWNNIKVYQNHHFFGLISAFNENLISSINLYDNATPARYGNNTSGVISLEHNSEISKKTSGGLGINFLSQDAYLKVPISKKSEIQLSGRKSTTEFWKSQTYLKYSKKVFQSSFVDSENALQNDDITNQENFRFYDVQFQYTYKLNDKNTLNVNGIYLKNHLSYTEEDVQNVNSKKSDLEQNNMALGANWEHYFANKSQIKTSFNYSKHIMEGSNFLLSKDIASNEYNSIANYESLLEYTSKNFASGFNYSLGFAYDYLLVVNNTTNFNSLFISKKHQNNSIYNVFAAVNYQKNKIDAAFVLHNAYYEFLNSNQIEPRFYFTYKFSPQFNVQLRGERKTQNLSQIVDLENNFLGIEKRRWTMANNTVSPIQKSNQIDVTVNLKTNKSNLSAGVYHKKVNGITTSNQGFQNLHQFENQFGKYIINGFQAHYNFKTRNFNTWISYNYGVNKYEFKSLAPSVFYNNNDIRNRVISGVNYKYKAFNLALGMEYYSGKPFTTINNEQPINLGVFNTINYNTPNTERLSNYLRFDSTISYQFNFEERLRVKIAFGMINITNRENILNRYYTLSEDKQSVEVLDKYGLEFTPNLSLNIDF</sequence>
<keyword evidence="6" id="KW-1185">Reference proteome</keyword>
<feature type="coiled-coil region" evidence="4">
    <location>
        <begin position="406"/>
        <end position="433"/>
    </location>
</feature>
<evidence type="ECO:0000256" key="4">
    <source>
        <dbReference type="SAM" id="Coils"/>
    </source>
</evidence>
<dbReference type="SUPFAM" id="SSF49464">
    <property type="entry name" value="Carboxypeptidase regulatory domain-like"/>
    <property type="match status" value="1"/>
</dbReference>
<dbReference type="Proteomes" id="UP001139199">
    <property type="component" value="Unassembled WGS sequence"/>
</dbReference>
<evidence type="ECO:0000313" key="5">
    <source>
        <dbReference type="EMBL" id="MCB4798942.1"/>
    </source>
</evidence>
<dbReference type="InterPro" id="IPR036942">
    <property type="entry name" value="Beta-barrel_TonB_sf"/>
</dbReference>
<keyword evidence="3" id="KW-0998">Cell outer membrane</keyword>
<evidence type="ECO:0000256" key="3">
    <source>
        <dbReference type="ARBA" id="ARBA00023237"/>
    </source>
</evidence>
<evidence type="ECO:0000256" key="2">
    <source>
        <dbReference type="ARBA" id="ARBA00023136"/>
    </source>
</evidence>
<dbReference type="AlphaFoldDB" id="A0A9X1L456"/>
<name>A0A9X1L456_9FLAO</name>
<protein>
    <submittedName>
        <fullName evidence="5">TonB-dependent receptor plug domain-containing protein</fullName>
    </submittedName>
</protein>
<dbReference type="Gene3D" id="2.170.130.10">
    <property type="entry name" value="TonB-dependent receptor, plug domain"/>
    <property type="match status" value="1"/>
</dbReference>
<dbReference type="EMBL" id="JAJAPW010000003">
    <property type="protein sequence ID" value="MCB4798942.1"/>
    <property type="molecule type" value="Genomic_DNA"/>
</dbReference>
<keyword evidence="4" id="KW-0175">Coiled coil</keyword>
<accession>A0A9X1L456</accession>
<dbReference type="GO" id="GO:0009279">
    <property type="term" value="C:cell outer membrane"/>
    <property type="evidence" value="ECO:0007669"/>
    <property type="project" value="UniProtKB-SubCell"/>
</dbReference>
<keyword evidence="5" id="KW-0675">Receptor</keyword>